<evidence type="ECO:0000313" key="3">
    <source>
        <dbReference type="EMBL" id="GMM36762.1"/>
    </source>
</evidence>
<evidence type="ECO:0008006" key="5">
    <source>
        <dbReference type="Google" id="ProtNLM"/>
    </source>
</evidence>
<reference evidence="3 4" key="1">
    <citation type="journal article" date="2023" name="Elife">
        <title>Identification of key yeast species and microbe-microbe interactions impacting larval growth of Drosophila in the wild.</title>
        <authorList>
            <person name="Mure A."/>
            <person name="Sugiura Y."/>
            <person name="Maeda R."/>
            <person name="Honda K."/>
            <person name="Sakurai N."/>
            <person name="Takahashi Y."/>
            <person name="Watada M."/>
            <person name="Katoh T."/>
            <person name="Gotoh A."/>
            <person name="Gotoh Y."/>
            <person name="Taniguchi I."/>
            <person name="Nakamura K."/>
            <person name="Hayashi T."/>
            <person name="Katayama T."/>
            <person name="Uemura T."/>
            <person name="Hattori Y."/>
        </authorList>
    </citation>
    <scope>NUCLEOTIDE SEQUENCE [LARGE SCALE GENOMIC DNA]</scope>
    <source>
        <strain evidence="3 4">SC-9</strain>
    </source>
</reference>
<dbReference type="Gene3D" id="3.80.10.10">
    <property type="entry name" value="Ribonuclease Inhibitor"/>
    <property type="match status" value="3"/>
</dbReference>
<keyword evidence="4" id="KW-1185">Reference proteome</keyword>
<sequence>MLSNTTIPSSILSLPSELVLVIFNYVNDYSQLLKLRAAFQHHKNLSGLVECIDSIVFAKIVVSSADDHRHNLHSFVRCDSFNLSTSNDDTQPSMMWVHTTKERNLSKIITTNQTCHPLLIDFSDPVELSPFKPYIREIAINPTPVLENQGWEEDSHDRQQQQHGGMKFVEFINSLPSLMSLKINQTLSMNINVPIRHLDIGNLGNLDYLNLSQLRTLKSQVRQSLDPYDLPLLTDVTYTLQNLNVNGFHWSSSGQLERLNIQCMIGQVIINNFTNRYLPCLKKISITSKMFAQRRPKLYLVDPWDLSTLTHLTISQAVLDPASPISKILNGTSNLQELKLDNVDLKSINYLNLSEFTKLKKLCLSSNPLPNFEGIELAGSDLEYLEIKHCKVTEIPKFHHDGGHPPLTSQFPKLHTVNFSDSQISKIRNLQTLTNLKSLNLSLGNISEVENLESLINLEELIVSTNQISKIDNIRLPKLKVLNLANNFISRIENLDQAPMLQQLDLSNNRISRIENLDFGLSNLEVLSLNKNKLIKDIGRLQHLKKLKKLGLARLGVVTGSDAINKITKDNTEVEVELWGTIFEDRLEYGRGKVKRLKR</sequence>
<dbReference type="InterPro" id="IPR025875">
    <property type="entry name" value="Leu-rich_rpt_4"/>
</dbReference>
<dbReference type="PANTHER" id="PTHR46652">
    <property type="entry name" value="LEUCINE-RICH REPEAT AND IQ DOMAIN-CONTAINING PROTEIN 1-RELATED"/>
    <property type="match status" value="1"/>
</dbReference>
<dbReference type="EMBL" id="BTFZ01000011">
    <property type="protein sequence ID" value="GMM36762.1"/>
    <property type="molecule type" value="Genomic_DNA"/>
</dbReference>
<dbReference type="InterPro" id="IPR001611">
    <property type="entry name" value="Leu-rich_rpt"/>
</dbReference>
<keyword evidence="2" id="KW-0677">Repeat</keyword>
<protein>
    <recommendedName>
        <fullName evidence="5">F-box domain-containing protein</fullName>
    </recommendedName>
</protein>
<dbReference type="GeneID" id="90074737"/>
<organism evidence="3 4">
    <name type="scientific">Saccharomycopsis crataegensis</name>
    <dbReference type="NCBI Taxonomy" id="43959"/>
    <lineage>
        <taxon>Eukaryota</taxon>
        <taxon>Fungi</taxon>
        <taxon>Dikarya</taxon>
        <taxon>Ascomycota</taxon>
        <taxon>Saccharomycotina</taxon>
        <taxon>Saccharomycetes</taxon>
        <taxon>Saccharomycopsidaceae</taxon>
        <taxon>Saccharomycopsis</taxon>
    </lineage>
</organism>
<evidence type="ECO:0000313" key="4">
    <source>
        <dbReference type="Proteomes" id="UP001360560"/>
    </source>
</evidence>
<keyword evidence="1" id="KW-0433">Leucine-rich repeat</keyword>
<dbReference type="SUPFAM" id="SSF52058">
    <property type="entry name" value="L domain-like"/>
    <property type="match status" value="2"/>
</dbReference>
<evidence type="ECO:0000256" key="2">
    <source>
        <dbReference type="ARBA" id="ARBA00022737"/>
    </source>
</evidence>
<dbReference type="Proteomes" id="UP001360560">
    <property type="component" value="Unassembled WGS sequence"/>
</dbReference>
<dbReference type="AlphaFoldDB" id="A0AAV5QPK1"/>
<evidence type="ECO:0000256" key="1">
    <source>
        <dbReference type="ARBA" id="ARBA00022614"/>
    </source>
</evidence>
<dbReference type="PROSITE" id="PS51450">
    <property type="entry name" value="LRR"/>
    <property type="match status" value="5"/>
</dbReference>
<dbReference type="RefSeq" id="XP_064853758.1">
    <property type="nucleotide sequence ID" value="XM_064997686.1"/>
</dbReference>
<dbReference type="PRINTS" id="PR00019">
    <property type="entry name" value="LEURICHRPT"/>
</dbReference>
<proteinExistence type="predicted"/>
<dbReference type="SMART" id="SM00365">
    <property type="entry name" value="LRR_SD22"/>
    <property type="match status" value="6"/>
</dbReference>
<gene>
    <name evidence="3" type="ORF">DASC09_040870</name>
</gene>
<dbReference type="InterPro" id="IPR032675">
    <property type="entry name" value="LRR_dom_sf"/>
</dbReference>
<comment type="caution">
    <text evidence="3">The sequence shown here is derived from an EMBL/GenBank/DDBJ whole genome shotgun (WGS) entry which is preliminary data.</text>
</comment>
<dbReference type="Pfam" id="PF12799">
    <property type="entry name" value="LRR_4"/>
    <property type="match status" value="2"/>
</dbReference>
<name>A0AAV5QPK1_9ASCO</name>
<dbReference type="InterPro" id="IPR050836">
    <property type="entry name" value="SDS22/Internalin_LRR"/>
</dbReference>
<accession>A0AAV5QPK1</accession>
<dbReference type="PANTHER" id="PTHR46652:SF3">
    <property type="entry name" value="LEUCINE-RICH REPEAT-CONTAINING PROTEIN 9"/>
    <property type="match status" value="1"/>
</dbReference>